<dbReference type="InterPro" id="IPR024185">
    <property type="entry name" value="FTHF_cligase-like_sf"/>
</dbReference>
<feature type="binding site" evidence="4">
    <location>
        <position position="61"/>
    </location>
    <ligand>
        <name>substrate</name>
    </ligand>
</feature>
<evidence type="ECO:0000256" key="3">
    <source>
        <dbReference type="ARBA" id="ARBA00022840"/>
    </source>
</evidence>
<dbReference type="GO" id="GO:0009396">
    <property type="term" value="P:folic acid-containing compound biosynthetic process"/>
    <property type="evidence" value="ECO:0007669"/>
    <property type="project" value="TreeGrafter"/>
</dbReference>
<dbReference type="PANTHER" id="PTHR23407:SF1">
    <property type="entry name" value="5-FORMYLTETRAHYDROFOLATE CYCLO-LIGASE"/>
    <property type="match status" value="1"/>
</dbReference>
<comment type="cofactor">
    <cofactor evidence="5">
        <name>Mg(2+)</name>
        <dbReference type="ChEBI" id="CHEBI:18420"/>
    </cofactor>
</comment>
<keyword evidence="6" id="KW-0436">Ligase</keyword>
<dbReference type="AlphaFoldDB" id="A0A921LU52"/>
<dbReference type="GO" id="GO:0035999">
    <property type="term" value="P:tetrahydrofolate interconversion"/>
    <property type="evidence" value="ECO:0007669"/>
    <property type="project" value="TreeGrafter"/>
</dbReference>
<accession>A0A921LU52</accession>
<dbReference type="InterPro" id="IPR037171">
    <property type="entry name" value="NagB/RpiA_transferase-like"/>
</dbReference>
<dbReference type="EC" id="6.3.3.2" evidence="5"/>
<dbReference type="GO" id="GO:0005524">
    <property type="term" value="F:ATP binding"/>
    <property type="evidence" value="ECO:0007669"/>
    <property type="project" value="UniProtKB-KW"/>
</dbReference>
<keyword evidence="5" id="KW-0479">Metal-binding</keyword>
<evidence type="ECO:0000256" key="2">
    <source>
        <dbReference type="ARBA" id="ARBA00022741"/>
    </source>
</evidence>
<dbReference type="Gene3D" id="3.40.50.10420">
    <property type="entry name" value="NagB/RpiA/CoA transferase-like"/>
    <property type="match status" value="1"/>
</dbReference>
<protein>
    <recommendedName>
        <fullName evidence="5">5-formyltetrahydrofolate cyclo-ligase</fullName>
        <ecNumber evidence="5">6.3.3.2</ecNumber>
    </recommendedName>
</protein>
<dbReference type="PANTHER" id="PTHR23407">
    <property type="entry name" value="ATPASE INHIBITOR/5-FORMYLTETRAHYDROFOLATE CYCLO-LIGASE"/>
    <property type="match status" value="1"/>
</dbReference>
<name>A0A921LU52_9ACTN</name>
<sequence>MALPPDWKDGPVSGKSALRKRYRAIRASLARNERGSADRSIAHRIIHSPEFMDAEIIVSYLSCGAEVDTHAIIERAWIMGKTVVLPRCVAGSRLMRWFKVDSFEGLERGSLGILEPHVDPGREVDPCGKRHVLALVPGLAFDMQGFRLGYGGGFYDTFLERFDGISLGLCREVQVVDSLEALCAVDSHDVPVGAIATEKRLIVPSGNS</sequence>
<keyword evidence="5" id="KW-0460">Magnesium</keyword>
<evidence type="ECO:0000256" key="4">
    <source>
        <dbReference type="PIRSR" id="PIRSR006806-1"/>
    </source>
</evidence>
<keyword evidence="2 4" id="KW-0547">Nucleotide-binding</keyword>
<dbReference type="SUPFAM" id="SSF100950">
    <property type="entry name" value="NagB/RpiA/CoA transferase-like"/>
    <property type="match status" value="1"/>
</dbReference>
<organism evidence="6 7">
    <name type="scientific">Enorma phocaeensis</name>
    <dbReference type="NCBI Taxonomy" id="1871019"/>
    <lineage>
        <taxon>Bacteria</taxon>
        <taxon>Bacillati</taxon>
        <taxon>Actinomycetota</taxon>
        <taxon>Coriobacteriia</taxon>
        <taxon>Coriobacteriales</taxon>
        <taxon>Coriobacteriaceae</taxon>
        <taxon>Enorma</taxon>
    </lineage>
</organism>
<reference evidence="6" key="2">
    <citation type="submission" date="2021-09" db="EMBL/GenBank/DDBJ databases">
        <authorList>
            <person name="Gilroy R."/>
        </authorList>
    </citation>
    <scope>NUCLEOTIDE SEQUENCE</scope>
    <source>
        <strain evidence="6">ChiHjej13B12-9602</strain>
    </source>
</reference>
<comment type="caution">
    <text evidence="6">The sequence shown here is derived from an EMBL/GenBank/DDBJ whole genome shotgun (WGS) entry which is preliminary data.</text>
</comment>
<comment type="similarity">
    <text evidence="1 5">Belongs to the 5-formyltetrahydrofolate cyclo-ligase family.</text>
</comment>
<dbReference type="GO" id="GO:0046872">
    <property type="term" value="F:metal ion binding"/>
    <property type="evidence" value="ECO:0007669"/>
    <property type="project" value="UniProtKB-KW"/>
</dbReference>
<feature type="binding site" evidence="4">
    <location>
        <begin position="15"/>
        <end position="19"/>
    </location>
    <ligand>
        <name>ATP</name>
        <dbReference type="ChEBI" id="CHEBI:30616"/>
    </ligand>
</feature>
<reference evidence="6" key="1">
    <citation type="journal article" date="2021" name="PeerJ">
        <title>Extensive microbial diversity within the chicken gut microbiome revealed by metagenomics and culture.</title>
        <authorList>
            <person name="Gilroy R."/>
            <person name="Ravi A."/>
            <person name="Getino M."/>
            <person name="Pursley I."/>
            <person name="Horton D.L."/>
            <person name="Alikhan N.F."/>
            <person name="Baker D."/>
            <person name="Gharbi K."/>
            <person name="Hall N."/>
            <person name="Watson M."/>
            <person name="Adriaenssens E.M."/>
            <person name="Foster-Nyarko E."/>
            <person name="Jarju S."/>
            <person name="Secka A."/>
            <person name="Antonio M."/>
            <person name="Oren A."/>
            <person name="Chaudhuri R.R."/>
            <person name="La Ragione R."/>
            <person name="Hildebrand F."/>
            <person name="Pallen M.J."/>
        </authorList>
    </citation>
    <scope>NUCLEOTIDE SEQUENCE</scope>
    <source>
        <strain evidence="6">ChiHjej13B12-9602</strain>
    </source>
</reference>
<dbReference type="InterPro" id="IPR002698">
    <property type="entry name" value="FTHF_cligase"/>
</dbReference>
<feature type="binding site" evidence="4">
    <location>
        <begin position="147"/>
        <end position="155"/>
    </location>
    <ligand>
        <name>ATP</name>
        <dbReference type="ChEBI" id="CHEBI:30616"/>
    </ligand>
</feature>
<gene>
    <name evidence="6" type="ORF">K8V70_06850</name>
</gene>
<dbReference type="NCBIfam" id="TIGR02727">
    <property type="entry name" value="MTHFS_bact"/>
    <property type="match status" value="1"/>
</dbReference>
<dbReference type="Proteomes" id="UP000753256">
    <property type="component" value="Unassembled WGS sequence"/>
</dbReference>
<dbReference type="RefSeq" id="WP_273190435.1">
    <property type="nucleotide sequence ID" value="NZ_DYUZ01000029.1"/>
</dbReference>
<dbReference type="GO" id="GO:0030272">
    <property type="term" value="F:5-formyltetrahydrofolate cyclo-ligase activity"/>
    <property type="evidence" value="ECO:0007669"/>
    <property type="project" value="UniProtKB-EC"/>
</dbReference>
<keyword evidence="3 4" id="KW-0067">ATP-binding</keyword>
<evidence type="ECO:0000313" key="6">
    <source>
        <dbReference type="EMBL" id="HJG37562.1"/>
    </source>
</evidence>
<evidence type="ECO:0000313" key="7">
    <source>
        <dbReference type="Proteomes" id="UP000753256"/>
    </source>
</evidence>
<comment type="catalytic activity">
    <reaction evidence="5">
        <text>(6S)-5-formyl-5,6,7,8-tetrahydrofolate + ATP = (6R)-5,10-methenyltetrahydrofolate + ADP + phosphate</text>
        <dbReference type="Rhea" id="RHEA:10488"/>
        <dbReference type="ChEBI" id="CHEBI:30616"/>
        <dbReference type="ChEBI" id="CHEBI:43474"/>
        <dbReference type="ChEBI" id="CHEBI:57455"/>
        <dbReference type="ChEBI" id="CHEBI:57457"/>
        <dbReference type="ChEBI" id="CHEBI:456216"/>
        <dbReference type="EC" id="6.3.3.2"/>
    </reaction>
</comment>
<feature type="binding site" evidence="4">
    <location>
        <position position="66"/>
    </location>
    <ligand>
        <name>substrate</name>
    </ligand>
</feature>
<evidence type="ECO:0000256" key="1">
    <source>
        <dbReference type="ARBA" id="ARBA00010638"/>
    </source>
</evidence>
<dbReference type="PIRSF" id="PIRSF006806">
    <property type="entry name" value="FTHF_cligase"/>
    <property type="match status" value="1"/>
</dbReference>
<evidence type="ECO:0000256" key="5">
    <source>
        <dbReference type="RuleBase" id="RU361279"/>
    </source>
</evidence>
<dbReference type="EMBL" id="DYUZ01000029">
    <property type="protein sequence ID" value="HJG37562.1"/>
    <property type="molecule type" value="Genomic_DNA"/>
</dbReference>
<dbReference type="Pfam" id="PF01812">
    <property type="entry name" value="5-FTHF_cyc-lig"/>
    <property type="match status" value="1"/>
</dbReference>
<proteinExistence type="inferred from homology"/>